<keyword evidence="2" id="KW-0813">Transport</keyword>
<evidence type="ECO:0000256" key="6">
    <source>
        <dbReference type="ARBA" id="ARBA00022792"/>
    </source>
</evidence>
<name>V9L3N0_CALMI</name>
<dbReference type="AlphaFoldDB" id="V9L3N0"/>
<dbReference type="InterPro" id="IPR029160">
    <property type="entry name" value="UQCC4"/>
</dbReference>
<comment type="similarity">
    <text evidence="11">Belongs to the UQCC4 family.</text>
</comment>
<keyword evidence="3" id="KW-0679">Respiratory chain</keyword>
<feature type="transmembrane region" description="Helical" evidence="13">
    <location>
        <begin position="100"/>
        <end position="119"/>
    </location>
</feature>
<dbReference type="InterPro" id="IPR023248">
    <property type="entry name" value="UQCC4_vert"/>
</dbReference>
<organism evidence="14">
    <name type="scientific">Callorhinchus milii</name>
    <name type="common">Ghost shark</name>
    <dbReference type="NCBI Taxonomy" id="7868"/>
    <lineage>
        <taxon>Eukaryota</taxon>
        <taxon>Metazoa</taxon>
        <taxon>Chordata</taxon>
        <taxon>Craniata</taxon>
        <taxon>Vertebrata</taxon>
        <taxon>Chondrichthyes</taxon>
        <taxon>Holocephali</taxon>
        <taxon>Chimaeriformes</taxon>
        <taxon>Callorhinchidae</taxon>
        <taxon>Callorhinchus</taxon>
    </lineage>
</organism>
<protein>
    <submittedName>
        <fullName evidence="14">Protein CCSMST1-like protein</fullName>
    </submittedName>
</protein>
<keyword evidence="8 13" id="KW-1133">Transmembrane helix</keyword>
<keyword evidence="7" id="KW-0249">Electron transport</keyword>
<proteinExistence type="evidence at transcript level"/>
<keyword evidence="6" id="KW-0999">Mitochondrion inner membrane</keyword>
<evidence type="ECO:0000256" key="3">
    <source>
        <dbReference type="ARBA" id="ARBA00022660"/>
    </source>
</evidence>
<dbReference type="PRINTS" id="PR02042">
    <property type="entry name" value="CCSMST1"/>
</dbReference>
<dbReference type="Pfam" id="PF15013">
    <property type="entry name" value="CCSMST1"/>
    <property type="match status" value="1"/>
</dbReference>
<evidence type="ECO:0000256" key="12">
    <source>
        <dbReference type="SAM" id="MobiDB-lite"/>
    </source>
</evidence>
<keyword evidence="5" id="KW-0732">Signal</keyword>
<evidence type="ECO:0000256" key="4">
    <source>
        <dbReference type="ARBA" id="ARBA00022692"/>
    </source>
</evidence>
<evidence type="ECO:0000256" key="2">
    <source>
        <dbReference type="ARBA" id="ARBA00022448"/>
    </source>
</evidence>
<evidence type="ECO:0000256" key="10">
    <source>
        <dbReference type="ARBA" id="ARBA00023136"/>
    </source>
</evidence>
<evidence type="ECO:0000256" key="13">
    <source>
        <dbReference type="SAM" id="Phobius"/>
    </source>
</evidence>
<dbReference type="GO" id="GO:0005743">
    <property type="term" value="C:mitochondrial inner membrane"/>
    <property type="evidence" value="ECO:0007669"/>
    <property type="project" value="UniProtKB-SubCell"/>
</dbReference>
<evidence type="ECO:0000313" key="14">
    <source>
        <dbReference type="EMBL" id="AFP05666.1"/>
    </source>
</evidence>
<accession>V9L3N0</accession>
<evidence type="ECO:0000256" key="9">
    <source>
        <dbReference type="ARBA" id="ARBA00023128"/>
    </source>
</evidence>
<evidence type="ECO:0000256" key="1">
    <source>
        <dbReference type="ARBA" id="ARBA00004434"/>
    </source>
</evidence>
<keyword evidence="9" id="KW-0496">Mitochondrion</keyword>
<sequence>MVGAGAARLLGASLRQARPLCQAVVGGGPARLRGARRLENNWRSNTAFLSTTVARDMSLGTSPSKDSHSAPEPIKFSSSKASHRNWTVDRSMGSRFQRPWWQVLPISLFGIIFLTWCILREETKIDRMLEKALKDHLPGYEDLYEVPEESEDQPGKGA</sequence>
<reference evidence="14" key="1">
    <citation type="journal article" date="2014" name="Nature">
        <title>Elephant shark genome provides unique insights into gnathostome evolution.</title>
        <authorList>
            <consortium name="International Elephant Shark Genome Sequencing Consortium"/>
            <person name="Venkatesh B."/>
            <person name="Lee A.P."/>
            <person name="Ravi V."/>
            <person name="Maurya A.K."/>
            <person name="Lian M.M."/>
            <person name="Swann J.B."/>
            <person name="Ohta Y."/>
            <person name="Flajnik M.F."/>
            <person name="Sutoh Y."/>
            <person name="Kasahara M."/>
            <person name="Hoon S."/>
            <person name="Gangu V."/>
            <person name="Roy S.W."/>
            <person name="Irimia M."/>
            <person name="Korzh V."/>
            <person name="Kondrychyn I."/>
            <person name="Lim Z.W."/>
            <person name="Tay B.H."/>
            <person name="Tohari S."/>
            <person name="Kong K.W."/>
            <person name="Ho S."/>
            <person name="Lorente-Galdos B."/>
            <person name="Quilez J."/>
            <person name="Marques-Bonet T."/>
            <person name="Raney B.J."/>
            <person name="Ingham P.W."/>
            <person name="Tay A."/>
            <person name="Hillier L.W."/>
            <person name="Minx P."/>
            <person name="Boehm T."/>
            <person name="Wilson R.K."/>
            <person name="Brenner S."/>
            <person name="Warren W.C."/>
        </authorList>
    </citation>
    <scope>NUCLEOTIDE SEQUENCE</scope>
    <source>
        <tissue evidence="14">Liver</tissue>
    </source>
</reference>
<keyword evidence="4 13" id="KW-0812">Transmembrane</keyword>
<evidence type="ECO:0000256" key="5">
    <source>
        <dbReference type="ARBA" id="ARBA00022729"/>
    </source>
</evidence>
<feature type="region of interest" description="Disordered" evidence="12">
    <location>
        <begin position="59"/>
        <end position="78"/>
    </location>
</feature>
<comment type="subcellular location">
    <subcellularLocation>
        <location evidence="1">Mitochondrion inner membrane</location>
        <topology evidence="1">Single-pass membrane protein</topology>
    </subcellularLocation>
</comment>
<dbReference type="PANTHER" id="PTHR35268">
    <property type="entry name" value="PROTEIN CCSMST1"/>
    <property type="match status" value="1"/>
</dbReference>
<dbReference type="EMBL" id="JW873148">
    <property type="protein sequence ID" value="AFP05666.1"/>
    <property type="molecule type" value="mRNA"/>
</dbReference>
<keyword evidence="10 13" id="KW-0472">Membrane</keyword>
<evidence type="ECO:0000256" key="7">
    <source>
        <dbReference type="ARBA" id="ARBA00022982"/>
    </source>
</evidence>
<dbReference type="PANTHER" id="PTHR35268:SF1">
    <property type="entry name" value="UBIQUINOL-CYTOCHROME-C REDUCTASE COMPLEX ASSEMBLY FACTOR 4"/>
    <property type="match status" value="1"/>
</dbReference>
<evidence type="ECO:0000256" key="11">
    <source>
        <dbReference type="ARBA" id="ARBA00034713"/>
    </source>
</evidence>
<evidence type="ECO:0000256" key="8">
    <source>
        <dbReference type="ARBA" id="ARBA00022989"/>
    </source>
</evidence>